<keyword evidence="5 7" id="KW-0408">Iron</keyword>
<dbReference type="PANTHER" id="PTHR46696:SF4">
    <property type="entry name" value="BIOTIN BIOSYNTHESIS CYTOCHROME P450"/>
    <property type="match status" value="1"/>
</dbReference>
<dbReference type="SUPFAM" id="SSF48264">
    <property type="entry name" value="Cytochrome P450"/>
    <property type="match status" value="1"/>
</dbReference>
<comment type="similarity">
    <text evidence="1 7">Belongs to the cytochrome P450 family.</text>
</comment>
<evidence type="ECO:0000256" key="4">
    <source>
        <dbReference type="ARBA" id="ARBA00023002"/>
    </source>
</evidence>
<dbReference type="GO" id="GO:0020037">
    <property type="term" value="F:heme binding"/>
    <property type="evidence" value="ECO:0007669"/>
    <property type="project" value="InterPro"/>
</dbReference>
<dbReference type="OrthoDB" id="502624at2"/>
<comment type="caution">
    <text evidence="8">The sequence shown here is derived from an EMBL/GenBank/DDBJ whole genome shotgun (WGS) entry which is preliminary data.</text>
</comment>
<protein>
    <submittedName>
        <fullName evidence="8">Cytochrome P450</fullName>
    </submittedName>
</protein>
<dbReference type="CDD" id="cd11078">
    <property type="entry name" value="CYP130-like"/>
    <property type="match status" value="1"/>
</dbReference>
<dbReference type="PANTHER" id="PTHR46696">
    <property type="entry name" value="P450, PUTATIVE (EUROFUNG)-RELATED"/>
    <property type="match status" value="1"/>
</dbReference>
<dbReference type="GO" id="GO:0006707">
    <property type="term" value="P:cholesterol catabolic process"/>
    <property type="evidence" value="ECO:0007669"/>
    <property type="project" value="TreeGrafter"/>
</dbReference>
<evidence type="ECO:0000313" key="8">
    <source>
        <dbReference type="EMBL" id="PJJ54105.1"/>
    </source>
</evidence>
<dbReference type="RefSeq" id="WP_039368959.1">
    <property type="nucleotide sequence ID" value="NZ_PGEZ01000002.1"/>
</dbReference>
<dbReference type="AlphaFoldDB" id="A0A0B2AXR7"/>
<evidence type="ECO:0000256" key="2">
    <source>
        <dbReference type="ARBA" id="ARBA00022617"/>
    </source>
</evidence>
<dbReference type="PRINTS" id="PR00359">
    <property type="entry name" value="BP450"/>
</dbReference>
<sequence length="409" mass="46173">MDTDTATVADPDLPAPPYPYGYDPFDFRIHDDPYPFYAWMREHAPVYRNEQRDFWALSRHADVLDALRRPQRFSNRFGISLEPELWGPHAVNTSFFLAMDPPDHGTYRTLVSSAFTPRHVVAMEARVREITRDRLETLRGQRRFDFASDYAAALPNDVLCELLGIPEWDWDLVRADTDALNVREDMSDERGPTATAAALRMAQYFVDLVTDLRTHPGDDLTSRLVTAEVDGRRLSDSEIVGFLFVMVGAGNESTGKTIGNAWHLGHLHPDVQRQGLNGRADDWASESLRYDSASQMVARRLTEDTVVHGVELPAGARVAILPACANRDPRVFDDPERFDLDRDTSRMISFGHGPHHCLGAALAKLEIRVALEEIAALVSSYEVDLDRARRVHTPHQRGFAALPCEVTWR</sequence>
<dbReference type="Pfam" id="PF00067">
    <property type="entry name" value="p450"/>
    <property type="match status" value="1"/>
</dbReference>
<organism evidence="8 9">
    <name type="scientific">Mumia flava</name>
    <dbReference type="NCBI Taxonomy" id="1348852"/>
    <lineage>
        <taxon>Bacteria</taxon>
        <taxon>Bacillati</taxon>
        <taxon>Actinomycetota</taxon>
        <taxon>Actinomycetes</taxon>
        <taxon>Propionibacteriales</taxon>
        <taxon>Nocardioidaceae</taxon>
        <taxon>Mumia</taxon>
    </lineage>
</organism>
<dbReference type="EMBL" id="PGEZ01000002">
    <property type="protein sequence ID" value="PJJ54105.1"/>
    <property type="molecule type" value="Genomic_DNA"/>
</dbReference>
<dbReference type="GO" id="GO:0005506">
    <property type="term" value="F:iron ion binding"/>
    <property type="evidence" value="ECO:0007669"/>
    <property type="project" value="InterPro"/>
</dbReference>
<evidence type="ECO:0000256" key="7">
    <source>
        <dbReference type="RuleBase" id="RU000461"/>
    </source>
</evidence>
<evidence type="ECO:0000256" key="1">
    <source>
        <dbReference type="ARBA" id="ARBA00010617"/>
    </source>
</evidence>
<gene>
    <name evidence="8" type="ORF">CLV56_3609</name>
</gene>
<dbReference type="InterPro" id="IPR001128">
    <property type="entry name" value="Cyt_P450"/>
</dbReference>
<evidence type="ECO:0000256" key="3">
    <source>
        <dbReference type="ARBA" id="ARBA00022723"/>
    </source>
</evidence>
<dbReference type="InterPro" id="IPR002397">
    <property type="entry name" value="Cyt_P450_B"/>
</dbReference>
<evidence type="ECO:0000256" key="6">
    <source>
        <dbReference type="ARBA" id="ARBA00023033"/>
    </source>
</evidence>
<evidence type="ECO:0000256" key="5">
    <source>
        <dbReference type="ARBA" id="ARBA00023004"/>
    </source>
</evidence>
<dbReference type="InterPro" id="IPR017972">
    <property type="entry name" value="Cyt_P450_CS"/>
</dbReference>
<dbReference type="Gene3D" id="1.10.630.10">
    <property type="entry name" value="Cytochrome P450"/>
    <property type="match status" value="1"/>
</dbReference>
<proteinExistence type="inferred from homology"/>
<accession>A0A0B2AXR7</accession>
<keyword evidence="4 7" id="KW-0560">Oxidoreductase</keyword>
<keyword evidence="2 7" id="KW-0349">Heme</keyword>
<name>A0A0B2AXR7_9ACTN</name>
<dbReference type="GO" id="GO:0036199">
    <property type="term" value="F:cholest-4-en-3-one 26-monooxygenase activity"/>
    <property type="evidence" value="ECO:0007669"/>
    <property type="project" value="TreeGrafter"/>
</dbReference>
<dbReference type="PROSITE" id="PS00086">
    <property type="entry name" value="CYTOCHROME_P450"/>
    <property type="match status" value="1"/>
</dbReference>
<evidence type="ECO:0000313" key="9">
    <source>
        <dbReference type="Proteomes" id="UP000230842"/>
    </source>
</evidence>
<keyword evidence="9" id="KW-1185">Reference proteome</keyword>
<keyword evidence="3 7" id="KW-0479">Metal-binding</keyword>
<dbReference type="Proteomes" id="UP000230842">
    <property type="component" value="Unassembled WGS sequence"/>
</dbReference>
<keyword evidence="6 7" id="KW-0503">Monooxygenase</keyword>
<dbReference type="InterPro" id="IPR036396">
    <property type="entry name" value="Cyt_P450_sf"/>
</dbReference>
<reference evidence="8 9" key="1">
    <citation type="submission" date="2017-11" db="EMBL/GenBank/DDBJ databases">
        <title>Genomic Encyclopedia of Archaeal and Bacterial Type Strains, Phase II (KMG-II): From Individual Species to Whole Genera.</title>
        <authorList>
            <person name="Goeker M."/>
        </authorList>
    </citation>
    <scope>NUCLEOTIDE SEQUENCE [LARGE SCALE GENOMIC DNA]</scope>
    <source>
        <strain evidence="8 9">DSM 27763</strain>
    </source>
</reference>
<dbReference type="GO" id="GO:0008395">
    <property type="term" value="F:steroid hydroxylase activity"/>
    <property type="evidence" value="ECO:0007669"/>
    <property type="project" value="TreeGrafter"/>
</dbReference>
<dbReference type="FunFam" id="1.10.630.10:FF:000018">
    <property type="entry name" value="Cytochrome P450 monooxygenase"/>
    <property type="match status" value="1"/>
</dbReference>